<proteinExistence type="predicted"/>
<dbReference type="InterPro" id="IPR036390">
    <property type="entry name" value="WH_DNA-bd_sf"/>
</dbReference>
<keyword evidence="5" id="KW-1185">Reference proteome</keyword>
<dbReference type="PANTHER" id="PTHR40068">
    <property type="entry name" value="TRANSCRIPTION REPRESSOR NIAR-RELATED"/>
    <property type="match status" value="1"/>
</dbReference>
<sequence length="174" mass="19516">MSAGKRRKKLLSRLQGSDQAITGSTLAKEFDVSRQVIVQDVALLRAKGEQILATSQGYIIEDETRNNLPQLTIACQHDDSVTEIKEELATIIKYGGRIKDVIIEHPIYGQLRGLLTIQSQSDLDSFLQQYQTSKVKALSSLTKGIHLHTIEALNQEVLELIKDKLEERGYLLTE</sequence>
<dbReference type="Pfam" id="PF08279">
    <property type="entry name" value="HTH_11"/>
    <property type="match status" value="1"/>
</dbReference>
<evidence type="ECO:0000313" key="4">
    <source>
        <dbReference type="EMBL" id="AGB41098.1"/>
    </source>
</evidence>
<dbReference type="InterPro" id="IPR013196">
    <property type="entry name" value="HTH_11"/>
</dbReference>
<dbReference type="Gene3D" id="1.10.10.10">
    <property type="entry name" value="Winged helix-like DNA-binding domain superfamily/Winged helix DNA-binding domain"/>
    <property type="match status" value="1"/>
</dbReference>
<evidence type="ECO:0000259" key="2">
    <source>
        <dbReference type="Pfam" id="PF02829"/>
    </source>
</evidence>
<feature type="domain" description="3H" evidence="2">
    <location>
        <begin position="73"/>
        <end position="171"/>
    </location>
</feature>
<dbReference type="PATRIC" id="fig|748449.3.peg.1108"/>
<feature type="binding site" evidence="1">
    <location>
        <position position="146"/>
    </location>
    <ligand>
        <name>Ni(2+)</name>
        <dbReference type="ChEBI" id="CHEBI:49786"/>
    </ligand>
</feature>
<evidence type="ECO:0000313" key="5">
    <source>
        <dbReference type="Proteomes" id="UP000010880"/>
    </source>
</evidence>
<dbReference type="PIRSF" id="PIRSF037847">
    <property type="entry name" value="NiaR"/>
    <property type="match status" value="1"/>
</dbReference>
<feature type="binding site" evidence="1">
    <location>
        <position position="148"/>
    </location>
    <ligand>
        <name>Ni(2+)</name>
        <dbReference type="ChEBI" id="CHEBI:49786"/>
    </ligand>
</feature>
<reference evidence="5" key="1">
    <citation type="submission" date="2012-02" db="EMBL/GenBank/DDBJ databases">
        <title>The complete genome of Halobacteroides halobius DSM 5150.</title>
        <authorList>
            <person name="Lucas S."/>
            <person name="Copeland A."/>
            <person name="Lapidus A."/>
            <person name="Glavina del Rio T."/>
            <person name="Dalin E."/>
            <person name="Tice H."/>
            <person name="Bruce D."/>
            <person name="Goodwin L."/>
            <person name="Pitluck S."/>
            <person name="Peters L."/>
            <person name="Mikhailova N."/>
            <person name="Gu W."/>
            <person name="Kyrpides N."/>
            <person name="Mavromatis K."/>
            <person name="Ivanova N."/>
            <person name="Brettin T."/>
            <person name="Detter J.C."/>
            <person name="Han C."/>
            <person name="Larimer F."/>
            <person name="Land M."/>
            <person name="Hauser L."/>
            <person name="Markowitz V."/>
            <person name="Cheng J.-F."/>
            <person name="Hugenholtz P."/>
            <person name="Woyke T."/>
            <person name="Wu D."/>
            <person name="Tindall B."/>
            <person name="Pomrenke H."/>
            <person name="Brambilla E."/>
            <person name="Klenk H.-P."/>
            <person name="Eisen J.A."/>
        </authorList>
    </citation>
    <scope>NUCLEOTIDE SEQUENCE [LARGE SCALE GENOMIC DNA]</scope>
    <source>
        <strain evidence="5">ATCC 35273 / DSM 5150 / MD-1</strain>
    </source>
</reference>
<dbReference type="STRING" id="748449.Halha_1149"/>
<dbReference type="PANTHER" id="PTHR40068:SF1">
    <property type="entry name" value="TRANSCRIPTION REPRESSOR NIAR-RELATED"/>
    <property type="match status" value="1"/>
</dbReference>
<dbReference type="GO" id="GO:0046872">
    <property type="term" value="F:metal ion binding"/>
    <property type="evidence" value="ECO:0007669"/>
    <property type="project" value="UniProtKB-KW"/>
</dbReference>
<name>L0KAG6_HALHC</name>
<dbReference type="SUPFAM" id="SSF75500">
    <property type="entry name" value="Putative transcriptional regulator TM1602, C-terminal domain"/>
    <property type="match status" value="1"/>
</dbReference>
<dbReference type="InterPro" id="IPR026043">
    <property type="entry name" value="NadR"/>
</dbReference>
<evidence type="ECO:0000256" key="1">
    <source>
        <dbReference type="PIRSR" id="PIRSR037847-1"/>
    </source>
</evidence>
<dbReference type="Pfam" id="PF02829">
    <property type="entry name" value="3H"/>
    <property type="match status" value="1"/>
</dbReference>
<accession>L0KAG6</accession>
<keyword evidence="1" id="KW-0479">Metal-binding</keyword>
<dbReference type="SUPFAM" id="SSF46785">
    <property type="entry name" value="Winged helix' DNA-binding domain"/>
    <property type="match status" value="1"/>
</dbReference>
<dbReference type="HOGENOM" id="CLU_108798_0_0_9"/>
<organism evidence="4 5">
    <name type="scientific">Halobacteroides halobius (strain ATCC 35273 / DSM 5150 / MD-1)</name>
    <dbReference type="NCBI Taxonomy" id="748449"/>
    <lineage>
        <taxon>Bacteria</taxon>
        <taxon>Bacillati</taxon>
        <taxon>Bacillota</taxon>
        <taxon>Clostridia</taxon>
        <taxon>Halanaerobiales</taxon>
        <taxon>Halobacteroidaceae</taxon>
        <taxon>Halobacteroides</taxon>
    </lineage>
</organism>
<dbReference type="InterPro" id="IPR036388">
    <property type="entry name" value="WH-like_DNA-bd_sf"/>
</dbReference>
<dbReference type="InterPro" id="IPR004173">
    <property type="entry name" value="3H_domain"/>
</dbReference>
<dbReference type="KEGG" id="hhl:Halha_1149"/>
<feature type="binding site" evidence="1">
    <location>
        <position position="87"/>
    </location>
    <ligand>
        <name>Ni(2+)</name>
        <dbReference type="ChEBI" id="CHEBI:49786"/>
    </ligand>
</feature>
<dbReference type="InterPro" id="IPR035922">
    <property type="entry name" value="3H_dom_sf"/>
</dbReference>
<protein>
    <submittedName>
        <fullName evidence="4">Putative small molecule binding protein (Contains 3H domain)</fullName>
    </submittedName>
</protein>
<gene>
    <name evidence="4" type="ordered locus">Halha_1149</name>
</gene>
<dbReference type="eggNOG" id="COG1827">
    <property type="taxonomic scope" value="Bacteria"/>
</dbReference>
<dbReference type="Gene3D" id="3.30.1340.20">
    <property type="entry name" value="3H domain"/>
    <property type="match status" value="1"/>
</dbReference>
<dbReference type="RefSeq" id="WP_015326823.1">
    <property type="nucleotide sequence ID" value="NC_019978.1"/>
</dbReference>
<dbReference type="OrthoDB" id="9792661at2"/>
<feature type="domain" description="Helix-turn-helix type 11" evidence="3">
    <location>
        <begin position="6"/>
        <end position="59"/>
    </location>
</feature>
<dbReference type="Proteomes" id="UP000010880">
    <property type="component" value="Chromosome"/>
</dbReference>
<feature type="binding site" evidence="1">
    <location>
        <position position="77"/>
    </location>
    <ligand>
        <name>Ni(2+)</name>
        <dbReference type="ChEBI" id="CHEBI:49786"/>
    </ligand>
</feature>
<dbReference type="AlphaFoldDB" id="L0KAG6"/>
<dbReference type="EMBL" id="CP003359">
    <property type="protein sequence ID" value="AGB41098.1"/>
    <property type="molecule type" value="Genomic_DNA"/>
</dbReference>
<evidence type="ECO:0000259" key="3">
    <source>
        <dbReference type="Pfam" id="PF08279"/>
    </source>
</evidence>
<keyword evidence="1" id="KW-0533">Nickel</keyword>